<keyword evidence="5 6" id="KW-0472">Membrane</keyword>
<dbReference type="PANTHER" id="PTHR30619">
    <property type="entry name" value="DNA INTERNALIZATION/COMPETENCE PROTEIN COMEC/REC2"/>
    <property type="match status" value="1"/>
</dbReference>
<protein>
    <recommendedName>
        <fullName evidence="10">DNA internalization-related competence protein ComEC/Rec2</fullName>
    </recommendedName>
</protein>
<dbReference type="NCBIfam" id="TIGR00360">
    <property type="entry name" value="ComEC_N-term"/>
    <property type="match status" value="1"/>
</dbReference>
<sequence length="524" mass="54750">MALIWLGCAWLLGVALGPVAREWWPPALCGGLAGLTLAALYPERRRLLLGALVLLAVLALGAWRAGPSGTEPADLPPGAIEAARGTVVDWPERGNRNDRAMVAIDAVRVAGEWRGATARARADVPLQPAIGRGDRVELYGYYRPAEAIPLAGFRASLQRRGLHGQFRAFGASVVARGERDGLGARRVAGLDRLEESIRRRVPQPEAALVTGILLGDDGRLPKEQRQAFERTNTSHIMALSGWNIAIVAGCCALVGRRLGRARSWWWQGGSIAILWLYTGLVGGGASLMRAAIMGTLYLVAEATGRRGDALIALVVAATLMTAVAPATIFDLGFQLSCAATAGLVLCSGPLARALRRLPAPVAAGAAATLAAEGFTLPLVLHHFGQLSLVTLPANLLVEPLVPLVMAGSALTVAAEALWAPLGALAGIVAWLPARLLLFSVELLGKPAWATVGTAMPSPPVVAALYATLGAAIVAPSWLPALRVTGGRLREELAPRRPVLMPLLAGVVSGLVAGGWLALLLGPLR</sequence>
<feature type="transmembrane region" description="Helical" evidence="6">
    <location>
        <begin position="498"/>
        <end position="520"/>
    </location>
</feature>
<keyword evidence="3 6" id="KW-0812">Transmembrane</keyword>
<feature type="domain" description="DUF4131" evidence="8">
    <location>
        <begin position="23"/>
        <end position="172"/>
    </location>
</feature>
<keyword evidence="4 6" id="KW-1133">Transmembrane helix</keyword>
<dbReference type="Pfam" id="PF13567">
    <property type="entry name" value="DUF4131"/>
    <property type="match status" value="1"/>
</dbReference>
<keyword evidence="2" id="KW-1003">Cell membrane</keyword>
<dbReference type="GO" id="GO:0005886">
    <property type="term" value="C:plasma membrane"/>
    <property type="evidence" value="ECO:0007669"/>
    <property type="project" value="UniProtKB-SubCell"/>
</dbReference>
<dbReference type="Pfam" id="PF03772">
    <property type="entry name" value="Competence"/>
    <property type="match status" value="1"/>
</dbReference>
<reference evidence="9" key="1">
    <citation type="submission" date="2020-02" db="EMBL/GenBank/DDBJ databases">
        <authorList>
            <person name="Meier V. D."/>
        </authorList>
    </citation>
    <scope>NUCLEOTIDE SEQUENCE</scope>
    <source>
        <strain evidence="9">AVDCRST_MAG88</strain>
    </source>
</reference>
<proteinExistence type="predicted"/>
<evidence type="ECO:0008006" key="10">
    <source>
        <dbReference type="Google" id="ProtNLM"/>
    </source>
</evidence>
<dbReference type="InterPro" id="IPR004477">
    <property type="entry name" value="ComEC_N"/>
</dbReference>
<feature type="domain" description="ComEC/Rec2-related protein" evidence="7">
    <location>
        <begin position="212"/>
        <end position="475"/>
    </location>
</feature>
<feature type="transmembrane region" description="Helical" evidence="6">
    <location>
        <begin position="460"/>
        <end position="478"/>
    </location>
</feature>
<dbReference type="InterPro" id="IPR052159">
    <property type="entry name" value="Competence_DNA_uptake"/>
</dbReference>
<feature type="transmembrane region" description="Helical" evidence="6">
    <location>
        <begin position="421"/>
        <end position="440"/>
    </location>
</feature>
<dbReference type="InterPro" id="IPR025405">
    <property type="entry name" value="DUF4131"/>
</dbReference>
<dbReference type="EMBL" id="CADCWM010000076">
    <property type="protein sequence ID" value="CAA9543901.1"/>
    <property type="molecule type" value="Genomic_DNA"/>
</dbReference>
<accession>A0A6J4UBG6</accession>
<feature type="transmembrane region" description="Helical" evidence="6">
    <location>
        <begin position="310"/>
        <end position="327"/>
    </location>
</feature>
<gene>
    <name evidence="9" type="ORF">AVDCRST_MAG88-243</name>
</gene>
<feature type="transmembrane region" description="Helical" evidence="6">
    <location>
        <begin position="361"/>
        <end position="383"/>
    </location>
</feature>
<organism evidence="9">
    <name type="scientific">uncultured Thermomicrobiales bacterium</name>
    <dbReference type="NCBI Taxonomy" id="1645740"/>
    <lineage>
        <taxon>Bacteria</taxon>
        <taxon>Pseudomonadati</taxon>
        <taxon>Thermomicrobiota</taxon>
        <taxon>Thermomicrobia</taxon>
        <taxon>Thermomicrobiales</taxon>
        <taxon>environmental samples</taxon>
    </lineage>
</organism>
<name>A0A6J4UBG6_9BACT</name>
<evidence type="ECO:0000256" key="4">
    <source>
        <dbReference type="ARBA" id="ARBA00022989"/>
    </source>
</evidence>
<feature type="transmembrane region" description="Helical" evidence="6">
    <location>
        <begin position="333"/>
        <end position="354"/>
    </location>
</feature>
<dbReference type="AlphaFoldDB" id="A0A6J4UBG6"/>
<evidence type="ECO:0000256" key="6">
    <source>
        <dbReference type="SAM" id="Phobius"/>
    </source>
</evidence>
<evidence type="ECO:0000256" key="3">
    <source>
        <dbReference type="ARBA" id="ARBA00022692"/>
    </source>
</evidence>
<evidence type="ECO:0000256" key="2">
    <source>
        <dbReference type="ARBA" id="ARBA00022475"/>
    </source>
</evidence>
<evidence type="ECO:0000259" key="7">
    <source>
        <dbReference type="Pfam" id="PF03772"/>
    </source>
</evidence>
<comment type="subcellular location">
    <subcellularLocation>
        <location evidence="1">Cell membrane</location>
        <topology evidence="1">Multi-pass membrane protein</topology>
    </subcellularLocation>
</comment>
<evidence type="ECO:0000256" key="5">
    <source>
        <dbReference type="ARBA" id="ARBA00023136"/>
    </source>
</evidence>
<evidence type="ECO:0000313" key="9">
    <source>
        <dbReference type="EMBL" id="CAA9543901.1"/>
    </source>
</evidence>
<feature type="transmembrane region" description="Helical" evidence="6">
    <location>
        <begin position="45"/>
        <end position="63"/>
    </location>
</feature>
<evidence type="ECO:0000259" key="8">
    <source>
        <dbReference type="Pfam" id="PF13567"/>
    </source>
</evidence>
<feature type="transmembrane region" description="Helical" evidence="6">
    <location>
        <begin position="275"/>
        <end position="298"/>
    </location>
</feature>
<evidence type="ECO:0000256" key="1">
    <source>
        <dbReference type="ARBA" id="ARBA00004651"/>
    </source>
</evidence>
<dbReference type="PANTHER" id="PTHR30619:SF1">
    <property type="entry name" value="RECOMBINATION PROTEIN 2"/>
    <property type="match status" value="1"/>
</dbReference>